<dbReference type="Pfam" id="PF00651">
    <property type="entry name" value="BTB"/>
    <property type="match status" value="1"/>
</dbReference>
<gene>
    <name evidence="2" type="ORF">AUEXF2481DRAFT_31217</name>
</gene>
<evidence type="ECO:0000313" key="3">
    <source>
        <dbReference type="Proteomes" id="UP000030641"/>
    </source>
</evidence>
<dbReference type="PROSITE" id="PS50097">
    <property type="entry name" value="BTB"/>
    <property type="match status" value="1"/>
</dbReference>
<dbReference type="EMBL" id="KL584765">
    <property type="protein sequence ID" value="KEQ93652.1"/>
    <property type="molecule type" value="Genomic_DNA"/>
</dbReference>
<dbReference type="OMA" id="VFADFHI"/>
<evidence type="ECO:0000259" key="1">
    <source>
        <dbReference type="PROSITE" id="PS50097"/>
    </source>
</evidence>
<dbReference type="HOGENOM" id="CLU_068279_5_2_1"/>
<dbReference type="InParanoid" id="A0A074YHV5"/>
<dbReference type="InterPro" id="IPR000210">
    <property type="entry name" value="BTB/POZ_dom"/>
</dbReference>
<sequence>MAPQKKGKIKTSDFVGFDGGDDHELFKAETPSKMATFPSHQSANTSRPKAASTLDKWPTRDLFRNPVTLVVGAKKKSYTLHKDLLIFYSDFFRAALYGSFKEAEEQRVELPEVDEEVFETFQLWLYTRRLDHAEVSFMTITRLWVFADQHQIPLLQNYAMDLMFERRVKKNCFDTSTINFVYNNTVAGSHLRRAVIEISTSLVNSPGAHERPEHWTVESLIDLVRAVDSRLKDLKQYSLPKRDKCFFHVHGKDEEC</sequence>
<dbReference type="InterPro" id="IPR011333">
    <property type="entry name" value="SKP1/BTB/POZ_sf"/>
</dbReference>
<dbReference type="AlphaFoldDB" id="A0A074YHV5"/>
<dbReference type="Proteomes" id="UP000030641">
    <property type="component" value="Unassembled WGS sequence"/>
</dbReference>
<name>A0A074YHV5_AURSE</name>
<evidence type="ECO:0000313" key="2">
    <source>
        <dbReference type="EMBL" id="KEQ93652.1"/>
    </source>
</evidence>
<accession>A0A074YHV5</accession>
<dbReference type="Gene3D" id="3.30.710.10">
    <property type="entry name" value="Potassium Channel Kv1.1, Chain A"/>
    <property type="match status" value="1"/>
</dbReference>
<dbReference type="SUPFAM" id="SSF54695">
    <property type="entry name" value="POZ domain"/>
    <property type="match status" value="1"/>
</dbReference>
<dbReference type="GeneID" id="25364380"/>
<protein>
    <recommendedName>
        <fullName evidence="1">BTB domain-containing protein</fullName>
    </recommendedName>
</protein>
<dbReference type="SMART" id="SM00225">
    <property type="entry name" value="BTB"/>
    <property type="match status" value="1"/>
</dbReference>
<proteinExistence type="predicted"/>
<dbReference type="OrthoDB" id="194443at2759"/>
<dbReference type="RefSeq" id="XP_013342028.1">
    <property type="nucleotide sequence ID" value="XM_013486574.1"/>
</dbReference>
<reference evidence="2 3" key="1">
    <citation type="journal article" date="2014" name="BMC Genomics">
        <title>Genome sequencing of four Aureobasidium pullulans varieties: biotechnological potential, stress tolerance, and description of new species.</title>
        <authorList>
            <person name="Gostin Ar C."/>
            <person name="Ohm R.A."/>
            <person name="Kogej T."/>
            <person name="Sonjak S."/>
            <person name="Turk M."/>
            <person name="Zajc J."/>
            <person name="Zalar P."/>
            <person name="Grube M."/>
            <person name="Sun H."/>
            <person name="Han J."/>
            <person name="Sharma A."/>
            <person name="Chiniquy J."/>
            <person name="Ngan C.Y."/>
            <person name="Lipzen A."/>
            <person name="Barry K."/>
            <person name="Grigoriev I.V."/>
            <person name="Gunde-Cimerman N."/>
        </authorList>
    </citation>
    <scope>NUCLEOTIDE SEQUENCE [LARGE SCALE GENOMIC DNA]</scope>
    <source>
        <strain evidence="2 3">EXF-2481</strain>
    </source>
</reference>
<organism evidence="2 3">
    <name type="scientific">Aureobasidium subglaciale (strain EXF-2481)</name>
    <name type="common">Aureobasidium pullulans var. subglaciale</name>
    <dbReference type="NCBI Taxonomy" id="1043005"/>
    <lineage>
        <taxon>Eukaryota</taxon>
        <taxon>Fungi</taxon>
        <taxon>Dikarya</taxon>
        <taxon>Ascomycota</taxon>
        <taxon>Pezizomycotina</taxon>
        <taxon>Dothideomycetes</taxon>
        <taxon>Dothideomycetidae</taxon>
        <taxon>Dothideales</taxon>
        <taxon>Saccotheciaceae</taxon>
        <taxon>Aureobasidium</taxon>
    </lineage>
</organism>
<dbReference type="PANTHER" id="PTHR47843:SF2">
    <property type="entry name" value="BTB DOMAIN-CONTAINING PROTEIN"/>
    <property type="match status" value="1"/>
</dbReference>
<keyword evidence="3" id="KW-1185">Reference proteome</keyword>
<feature type="domain" description="BTB" evidence="1">
    <location>
        <begin position="65"/>
        <end position="134"/>
    </location>
</feature>
<dbReference type="STRING" id="1043005.A0A074YHV5"/>
<dbReference type="PANTHER" id="PTHR47843">
    <property type="entry name" value="BTB DOMAIN-CONTAINING PROTEIN-RELATED"/>
    <property type="match status" value="1"/>
</dbReference>